<proteinExistence type="predicted"/>
<name>A0ABW9EM70_9BURK</name>
<accession>A0ABW9EM70</accession>
<dbReference type="Proteomes" id="UP001629392">
    <property type="component" value="Unassembled WGS sequence"/>
</dbReference>
<keyword evidence="1" id="KW-0812">Transmembrane</keyword>
<evidence type="ECO:0000256" key="1">
    <source>
        <dbReference type="SAM" id="Phobius"/>
    </source>
</evidence>
<keyword evidence="1" id="KW-0472">Membrane</keyword>
<dbReference type="RefSeq" id="WP_408156151.1">
    <property type="nucleotide sequence ID" value="NZ_JAQQCL010000026.1"/>
</dbReference>
<comment type="caution">
    <text evidence="2">The sequence shown here is derived from an EMBL/GenBank/DDBJ whole genome shotgun (WGS) entry which is preliminary data.</text>
</comment>
<organism evidence="2 3">
    <name type="scientific">Paraburkholderia strydomiana</name>
    <dbReference type="NCBI Taxonomy" id="1245417"/>
    <lineage>
        <taxon>Bacteria</taxon>
        <taxon>Pseudomonadati</taxon>
        <taxon>Pseudomonadota</taxon>
        <taxon>Betaproteobacteria</taxon>
        <taxon>Burkholderiales</taxon>
        <taxon>Burkholderiaceae</taxon>
        <taxon>Paraburkholderia</taxon>
    </lineage>
</organism>
<evidence type="ECO:0000313" key="3">
    <source>
        <dbReference type="Proteomes" id="UP001629392"/>
    </source>
</evidence>
<evidence type="ECO:0008006" key="4">
    <source>
        <dbReference type="Google" id="ProtNLM"/>
    </source>
</evidence>
<sequence>MKVRRDVISTILTTAAVVVLVIALPSAIVDTFETGRVYLFSRQFLDELPQRLTGPGRLRFVIQPLIAIVFGWRGGIGNANADRQPYLYSLVIRAGDRKELARSGIKAIRDLFAVGIILDAIAQFFIYG</sequence>
<protein>
    <recommendedName>
        <fullName evidence="4">ABC transporter permease</fullName>
    </recommendedName>
</protein>
<dbReference type="EMBL" id="JAQQCL010000026">
    <property type="protein sequence ID" value="MFM0720113.1"/>
    <property type="molecule type" value="Genomic_DNA"/>
</dbReference>
<evidence type="ECO:0000313" key="2">
    <source>
        <dbReference type="EMBL" id="MFM0720113.1"/>
    </source>
</evidence>
<keyword evidence="1" id="KW-1133">Transmembrane helix</keyword>
<gene>
    <name evidence="2" type="ORF">PQQ73_27720</name>
</gene>
<keyword evidence="3" id="KW-1185">Reference proteome</keyword>
<reference evidence="2 3" key="1">
    <citation type="journal article" date="2024" name="Chem. Sci.">
        <title>Discovery of megapolipeptins by genome mining of a Burkholderiales bacteria collection.</title>
        <authorList>
            <person name="Paulo B.S."/>
            <person name="Recchia M.J.J."/>
            <person name="Lee S."/>
            <person name="Fergusson C.H."/>
            <person name="Romanowski S.B."/>
            <person name="Hernandez A."/>
            <person name="Krull N."/>
            <person name="Liu D.Y."/>
            <person name="Cavanagh H."/>
            <person name="Bos A."/>
            <person name="Gray C.A."/>
            <person name="Murphy B.T."/>
            <person name="Linington R.G."/>
            <person name="Eustaquio A.S."/>
        </authorList>
    </citation>
    <scope>NUCLEOTIDE SEQUENCE [LARGE SCALE GENOMIC DNA]</scope>
    <source>
        <strain evidence="2 3">RL17-350-BIC-E</strain>
    </source>
</reference>
<feature type="transmembrane region" description="Helical" evidence="1">
    <location>
        <begin position="7"/>
        <end position="29"/>
    </location>
</feature>